<keyword evidence="2" id="KW-1185">Reference proteome</keyword>
<gene>
    <name evidence="1" type="ORF">CJ030_MR1G027581</name>
</gene>
<comment type="caution">
    <text evidence="1">The sequence shown here is derived from an EMBL/GenBank/DDBJ whole genome shotgun (WGS) entry which is preliminary data.</text>
</comment>
<evidence type="ECO:0000313" key="1">
    <source>
        <dbReference type="EMBL" id="KAB1225059.1"/>
    </source>
</evidence>
<dbReference type="AlphaFoldDB" id="A0A6A1WI96"/>
<dbReference type="EMBL" id="RXIC02000019">
    <property type="protein sequence ID" value="KAB1225059.1"/>
    <property type="molecule type" value="Genomic_DNA"/>
</dbReference>
<protein>
    <submittedName>
        <fullName evidence="1">Uncharacterized protein</fullName>
    </submittedName>
</protein>
<dbReference type="Proteomes" id="UP000516437">
    <property type="component" value="Chromosome 1"/>
</dbReference>
<sequence length="91" mass="9639">MLQPTSTSSSGRSLLHHSVAVRPPCAAARARFFSLHRLFPTILGATAPLVSSSSSRRLDLASFDPFPATRGFHAPSCLVVSGLIFLASPSF</sequence>
<accession>A0A6A1WI96</accession>
<proteinExistence type="predicted"/>
<organism evidence="1 2">
    <name type="scientific">Morella rubra</name>
    <name type="common">Chinese bayberry</name>
    <dbReference type="NCBI Taxonomy" id="262757"/>
    <lineage>
        <taxon>Eukaryota</taxon>
        <taxon>Viridiplantae</taxon>
        <taxon>Streptophyta</taxon>
        <taxon>Embryophyta</taxon>
        <taxon>Tracheophyta</taxon>
        <taxon>Spermatophyta</taxon>
        <taxon>Magnoliopsida</taxon>
        <taxon>eudicotyledons</taxon>
        <taxon>Gunneridae</taxon>
        <taxon>Pentapetalae</taxon>
        <taxon>rosids</taxon>
        <taxon>fabids</taxon>
        <taxon>Fagales</taxon>
        <taxon>Myricaceae</taxon>
        <taxon>Morella</taxon>
    </lineage>
</organism>
<reference evidence="1 2" key="1">
    <citation type="journal article" date="2019" name="Plant Biotechnol. J.">
        <title>The red bayberry genome and genetic basis of sex determination.</title>
        <authorList>
            <person name="Jia H.M."/>
            <person name="Jia H.J."/>
            <person name="Cai Q.L."/>
            <person name="Wang Y."/>
            <person name="Zhao H.B."/>
            <person name="Yang W.F."/>
            <person name="Wang G.Y."/>
            <person name="Li Y.H."/>
            <person name="Zhan D.L."/>
            <person name="Shen Y.T."/>
            <person name="Niu Q.F."/>
            <person name="Chang L."/>
            <person name="Qiu J."/>
            <person name="Zhao L."/>
            <person name="Xie H.B."/>
            <person name="Fu W.Y."/>
            <person name="Jin J."/>
            <person name="Li X.W."/>
            <person name="Jiao Y."/>
            <person name="Zhou C.C."/>
            <person name="Tu T."/>
            <person name="Chai C.Y."/>
            <person name="Gao J.L."/>
            <person name="Fan L.J."/>
            <person name="van de Weg E."/>
            <person name="Wang J.Y."/>
            <person name="Gao Z.S."/>
        </authorList>
    </citation>
    <scope>NUCLEOTIDE SEQUENCE [LARGE SCALE GENOMIC DNA]</scope>
    <source>
        <tissue evidence="1">Leaves</tissue>
    </source>
</reference>
<evidence type="ECO:0000313" key="2">
    <source>
        <dbReference type="Proteomes" id="UP000516437"/>
    </source>
</evidence>
<name>A0A6A1WI96_9ROSI</name>